<keyword evidence="4" id="KW-1185">Reference proteome</keyword>
<dbReference type="InterPro" id="IPR029069">
    <property type="entry name" value="HotDog_dom_sf"/>
</dbReference>
<protein>
    <submittedName>
        <fullName evidence="3">HotDog domain-containing protein</fullName>
    </submittedName>
</protein>
<feature type="region of interest" description="Disordered" evidence="1">
    <location>
        <begin position="1"/>
        <end position="26"/>
    </location>
</feature>
<feature type="domain" description="Thioesterase" evidence="2">
    <location>
        <begin position="139"/>
        <end position="211"/>
    </location>
</feature>
<dbReference type="PANTHER" id="PTHR47260">
    <property type="entry name" value="UPF0644 PROTEIN PB2B4.06"/>
    <property type="match status" value="1"/>
</dbReference>
<evidence type="ECO:0000313" key="4">
    <source>
        <dbReference type="Proteomes" id="UP001321749"/>
    </source>
</evidence>
<accession>A0AAV9H8W5</accession>
<comment type="caution">
    <text evidence="3">The sequence shown here is derived from an EMBL/GenBank/DDBJ whole genome shotgun (WGS) entry which is preliminary data.</text>
</comment>
<sequence>MAPSPQYERLGPTAIKPHSAGSRDHNQFVKDPVAHFRAIPWTNALLSDPEVLNIVISDRNPLPSGESNLVRRVLNTGTTVRACVTFLKYSKPPPSDSSSQPIPPLYQGGGPKDFEDPANPFLLFSALLDLGEDLQSYAGTMHGGLFVVLMDEVMGTAANFQSKHGAYTASFTMNYKKPVALPQVVVVRGRVVRKDGKRKIWVRGSIEDKDGAVLGEGEGLWIEMGRNIGRSQL</sequence>
<feature type="region of interest" description="Disordered" evidence="1">
    <location>
        <begin position="91"/>
        <end position="110"/>
    </location>
</feature>
<name>A0AAV9H8W5_9PEZI</name>
<evidence type="ECO:0000259" key="2">
    <source>
        <dbReference type="Pfam" id="PF03061"/>
    </source>
</evidence>
<dbReference type="InterPro" id="IPR006683">
    <property type="entry name" value="Thioestr_dom"/>
</dbReference>
<dbReference type="CDD" id="cd03443">
    <property type="entry name" value="PaaI_thioesterase"/>
    <property type="match status" value="1"/>
</dbReference>
<reference evidence="3" key="2">
    <citation type="submission" date="2023-06" db="EMBL/GenBank/DDBJ databases">
        <authorList>
            <consortium name="Lawrence Berkeley National Laboratory"/>
            <person name="Mondo S.J."/>
            <person name="Hensen N."/>
            <person name="Bonometti L."/>
            <person name="Westerberg I."/>
            <person name="Brannstrom I.O."/>
            <person name="Guillou S."/>
            <person name="Cros-Aarteil S."/>
            <person name="Calhoun S."/>
            <person name="Haridas S."/>
            <person name="Kuo A."/>
            <person name="Pangilinan J."/>
            <person name="Riley R."/>
            <person name="Labutti K."/>
            <person name="Andreopoulos B."/>
            <person name="Lipzen A."/>
            <person name="Chen C."/>
            <person name="Yanf M."/>
            <person name="Daum C."/>
            <person name="Ng V."/>
            <person name="Clum A."/>
            <person name="Steindorff A."/>
            <person name="Ohm R."/>
            <person name="Martin F."/>
            <person name="Silar P."/>
            <person name="Natvig D."/>
            <person name="Lalanne C."/>
            <person name="Gautier V."/>
            <person name="Ament-Velasquez S.L."/>
            <person name="Kruys A."/>
            <person name="Hutchinson M.I."/>
            <person name="Powell A.J."/>
            <person name="Barry K."/>
            <person name="Miller A.N."/>
            <person name="Grigoriev I.V."/>
            <person name="Debuchy R."/>
            <person name="Gladieux P."/>
            <person name="Thoren M.H."/>
            <person name="Johannesson H."/>
        </authorList>
    </citation>
    <scope>NUCLEOTIDE SEQUENCE</scope>
    <source>
        <strain evidence="3">PSN324</strain>
    </source>
</reference>
<reference evidence="3" key="1">
    <citation type="journal article" date="2023" name="Mol. Phylogenet. Evol.">
        <title>Genome-scale phylogeny and comparative genomics of the fungal order Sordariales.</title>
        <authorList>
            <person name="Hensen N."/>
            <person name="Bonometti L."/>
            <person name="Westerberg I."/>
            <person name="Brannstrom I.O."/>
            <person name="Guillou S."/>
            <person name="Cros-Aarteil S."/>
            <person name="Calhoun S."/>
            <person name="Haridas S."/>
            <person name="Kuo A."/>
            <person name="Mondo S."/>
            <person name="Pangilinan J."/>
            <person name="Riley R."/>
            <person name="LaButti K."/>
            <person name="Andreopoulos B."/>
            <person name="Lipzen A."/>
            <person name="Chen C."/>
            <person name="Yan M."/>
            <person name="Daum C."/>
            <person name="Ng V."/>
            <person name="Clum A."/>
            <person name="Steindorff A."/>
            <person name="Ohm R.A."/>
            <person name="Martin F."/>
            <person name="Silar P."/>
            <person name="Natvig D.O."/>
            <person name="Lalanne C."/>
            <person name="Gautier V."/>
            <person name="Ament-Velasquez S.L."/>
            <person name="Kruys A."/>
            <person name="Hutchinson M.I."/>
            <person name="Powell A.J."/>
            <person name="Barry K."/>
            <person name="Miller A.N."/>
            <person name="Grigoriev I.V."/>
            <person name="Debuchy R."/>
            <person name="Gladieux P."/>
            <person name="Hiltunen Thoren M."/>
            <person name="Johannesson H."/>
        </authorList>
    </citation>
    <scope>NUCLEOTIDE SEQUENCE</scope>
    <source>
        <strain evidence="3">PSN324</strain>
    </source>
</reference>
<dbReference type="AlphaFoldDB" id="A0AAV9H8W5"/>
<dbReference type="Pfam" id="PF03061">
    <property type="entry name" value="4HBT"/>
    <property type="match status" value="1"/>
</dbReference>
<dbReference type="InterPro" id="IPR052061">
    <property type="entry name" value="PTE-AB_protein"/>
</dbReference>
<organism evidence="3 4">
    <name type="scientific">Cladorrhinum samala</name>
    <dbReference type="NCBI Taxonomy" id="585594"/>
    <lineage>
        <taxon>Eukaryota</taxon>
        <taxon>Fungi</taxon>
        <taxon>Dikarya</taxon>
        <taxon>Ascomycota</taxon>
        <taxon>Pezizomycotina</taxon>
        <taxon>Sordariomycetes</taxon>
        <taxon>Sordariomycetidae</taxon>
        <taxon>Sordariales</taxon>
        <taxon>Podosporaceae</taxon>
        <taxon>Cladorrhinum</taxon>
    </lineage>
</organism>
<dbReference type="Proteomes" id="UP001321749">
    <property type="component" value="Unassembled WGS sequence"/>
</dbReference>
<evidence type="ECO:0000256" key="1">
    <source>
        <dbReference type="SAM" id="MobiDB-lite"/>
    </source>
</evidence>
<dbReference type="SUPFAM" id="SSF54637">
    <property type="entry name" value="Thioesterase/thiol ester dehydrase-isomerase"/>
    <property type="match status" value="1"/>
</dbReference>
<dbReference type="Gene3D" id="3.10.129.10">
    <property type="entry name" value="Hotdog Thioesterase"/>
    <property type="match status" value="1"/>
</dbReference>
<dbReference type="EMBL" id="MU865171">
    <property type="protein sequence ID" value="KAK4456734.1"/>
    <property type="molecule type" value="Genomic_DNA"/>
</dbReference>
<proteinExistence type="predicted"/>
<dbReference type="PANTHER" id="PTHR47260:SF3">
    <property type="entry name" value="THIOESTERASE FAMILY PROTEIN (AFU_ORTHOLOGUE AFUA_7G03960)"/>
    <property type="match status" value="1"/>
</dbReference>
<evidence type="ECO:0000313" key="3">
    <source>
        <dbReference type="EMBL" id="KAK4456734.1"/>
    </source>
</evidence>
<gene>
    <name evidence="3" type="ORF">QBC42DRAFT_309889</name>
</gene>